<dbReference type="PANTHER" id="PTHR30269">
    <property type="entry name" value="TRANSMEMBRANE PROTEIN YFCA"/>
    <property type="match status" value="1"/>
</dbReference>
<feature type="transmembrane region" description="Helical" evidence="8">
    <location>
        <begin position="74"/>
        <end position="92"/>
    </location>
</feature>
<feature type="transmembrane region" description="Helical" evidence="8">
    <location>
        <begin position="44"/>
        <end position="62"/>
    </location>
</feature>
<dbReference type="RefSeq" id="WP_213214750.1">
    <property type="nucleotide sequence ID" value="NZ_QTKU01000001.1"/>
</dbReference>
<evidence type="ECO:0000256" key="1">
    <source>
        <dbReference type="ARBA" id="ARBA00004651"/>
    </source>
</evidence>
<sequence length="249" mass="26373">MTDPILVPLIIGVFILAGLVKGVIGLGLPTVALSLMTVVTDLPTAMALMLVPTFATNVLQALTGGHALEVLKRIWLFLLLATGMVWLGGLVLEGADLSLMSALLGVVLVAYALLGFSGYQMKTPARREQSFGIVFGAVNGVLTGMVGSYAVPGVMYLQSLGFNRNQFVQAMGMLFLGSTIALALTLSGNNLMTSDMGLTSLWATAPAFLGFFAGQAIRMRLSESLFRKLFYAGLLILGLFIVVRPFFSG</sequence>
<gene>
    <name evidence="9" type="ORF">DYI23_02465</name>
</gene>
<dbReference type="AlphaFoldDB" id="A0A944GS06"/>
<comment type="subcellular location">
    <subcellularLocation>
        <location evidence="1 8">Cell membrane</location>
        <topology evidence="1 8">Multi-pass membrane protein</topology>
    </subcellularLocation>
</comment>
<keyword evidence="6 8" id="KW-1133">Transmembrane helix</keyword>
<evidence type="ECO:0000313" key="9">
    <source>
        <dbReference type="EMBL" id="MBS8259071.1"/>
    </source>
</evidence>
<reference evidence="9" key="2">
    <citation type="journal article" date="2021" name="Microorganisms">
        <title>Bacterial Dimethylsulfoniopropionate Biosynthesis in the East China Sea.</title>
        <authorList>
            <person name="Liu J."/>
            <person name="Zhang Y."/>
            <person name="Liu J."/>
            <person name="Zhong H."/>
            <person name="Williams B.T."/>
            <person name="Zheng Y."/>
            <person name="Curson A.R.J."/>
            <person name="Sun C."/>
            <person name="Sun H."/>
            <person name="Song D."/>
            <person name="Wagner Mackenzie B."/>
            <person name="Bermejo Martinez A."/>
            <person name="Todd J.D."/>
            <person name="Zhang X.H."/>
        </authorList>
    </citation>
    <scope>NUCLEOTIDE SEQUENCE</scope>
    <source>
        <strain evidence="9">AESS21</strain>
    </source>
</reference>
<evidence type="ECO:0000256" key="4">
    <source>
        <dbReference type="ARBA" id="ARBA00022475"/>
    </source>
</evidence>
<evidence type="ECO:0000256" key="6">
    <source>
        <dbReference type="ARBA" id="ARBA00022989"/>
    </source>
</evidence>
<dbReference type="InterPro" id="IPR002781">
    <property type="entry name" value="TM_pro_TauE-like"/>
</dbReference>
<evidence type="ECO:0000256" key="8">
    <source>
        <dbReference type="RuleBase" id="RU363041"/>
    </source>
</evidence>
<feature type="transmembrane region" description="Helical" evidence="8">
    <location>
        <begin position="98"/>
        <end position="119"/>
    </location>
</feature>
<feature type="transmembrane region" description="Helical" evidence="8">
    <location>
        <begin position="167"/>
        <end position="186"/>
    </location>
</feature>
<feature type="transmembrane region" description="Helical" evidence="8">
    <location>
        <begin position="229"/>
        <end position="247"/>
    </location>
</feature>
<evidence type="ECO:0000256" key="2">
    <source>
        <dbReference type="ARBA" id="ARBA00009142"/>
    </source>
</evidence>
<dbReference type="Proteomes" id="UP000705379">
    <property type="component" value="Unassembled WGS sequence"/>
</dbReference>
<keyword evidence="4 8" id="KW-1003">Cell membrane</keyword>
<reference evidence="9" key="1">
    <citation type="submission" date="2018-08" db="EMBL/GenBank/DDBJ databases">
        <authorList>
            <person name="Jin W."/>
            <person name="Wang H."/>
            <person name="Yang Y."/>
            <person name="Li M."/>
            <person name="Liu J."/>
        </authorList>
    </citation>
    <scope>NUCLEOTIDE SEQUENCE</scope>
    <source>
        <strain evidence="9">AESS21</strain>
    </source>
</reference>
<evidence type="ECO:0000256" key="5">
    <source>
        <dbReference type="ARBA" id="ARBA00022692"/>
    </source>
</evidence>
<accession>A0A944GS06</accession>
<comment type="caution">
    <text evidence="9">The sequence shown here is derived from an EMBL/GenBank/DDBJ whole genome shotgun (WGS) entry which is preliminary data.</text>
</comment>
<keyword evidence="7 8" id="KW-0472">Membrane</keyword>
<evidence type="ECO:0000256" key="7">
    <source>
        <dbReference type="ARBA" id="ARBA00023136"/>
    </source>
</evidence>
<keyword evidence="3" id="KW-0813">Transport</keyword>
<comment type="similarity">
    <text evidence="2 8">Belongs to the 4-toluene sulfonate uptake permease (TSUP) (TC 2.A.102) family.</text>
</comment>
<keyword evidence="5 8" id="KW-0812">Transmembrane</keyword>
<dbReference type="Pfam" id="PF01925">
    <property type="entry name" value="TauE"/>
    <property type="match status" value="1"/>
</dbReference>
<feature type="transmembrane region" description="Helical" evidence="8">
    <location>
        <begin position="5"/>
        <end position="24"/>
    </location>
</feature>
<name>A0A944GS06_9HYPH</name>
<organism evidence="9 10">
    <name type="scientific">Roseibium polysiphoniae</name>
    <dbReference type="NCBI Taxonomy" id="2571221"/>
    <lineage>
        <taxon>Bacteria</taxon>
        <taxon>Pseudomonadati</taxon>
        <taxon>Pseudomonadota</taxon>
        <taxon>Alphaproteobacteria</taxon>
        <taxon>Hyphomicrobiales</taxon>
        <taxon>Stappiaceae</taxon>
        <taxon>Roseibium</taxon>
    </lineage>
</organism>
<dbReference type="GO" id="GO:0005886">
    <property type="term" value="C:plasma membrane"/>
    <property type="evidence" value="ECO:0007669"/>
    <property type="project" value="UniProtKB-SubCell"/>
</dbReference>
<evidence type="ECO:0000256" key="3">
    <source>
        <dbReference type="ARBA" id="ARBA00022448"/>
    </source>
</evidence>
<dbReference type="InterPro" id="IPR052017">
    <property type="entry name" value="TSUP"/>
</dbReference>
<evidence type="ECO:0000313" key="10">
    <source>
        <dbReference type="Proteomes" id="UP000705379"/>
    </source>
</evidence>
<proteinExistence type="inferred from homology"/>
<protein>
    <recommendedName>
        <fullName evidence="8">Probable membrane transporter protein</fullName>
    </recommendedName>
</protein>
<feature type="transmembrane region" description="Helical" evidence="8">
    <location>
        <begin position="198"/>
        <end position="217"/>
    </location>
</feature>
<dbReference type="EMBL" id="QTKU01000001">
    <property type="protein sequence ID" value="MBS8259071.1"/>
    <property type="molecule type" value="Genomic_DNA"/>
</dbReference>
<feature type="transmembrane region" description="Helical" evidence="8">
    <location>
        <begin position="131"/>
        <end position="155"/>
    </location>
</feature>
<dbReference type="PANTHER" id="PTHR30269:SF32">
    <property type="entry name" value="MEMBRANE TRANSPORTER PROTEIN-RELATED"/>
    <property type="match status" value="1"/>
</dbReference>